<feature type="region of interest" description="Disordered" evidence="4">
    <location>
        <begin position="277"/>
        <end position="322"/>
    </location>
</feature>
<dbReference type="InterPro" id="IPR003653">
    <property type="entry name" value="Peptidase_C48_C"/>
</dbReference>
<evidence type="ECO:0000256" key="4">
    <source>
        <dbReference type="SAM" id="MobiDB-lite"/>
    </source>
</evidence>
<feature type="region of interest" description="Disordered" evidence="4">
    <location>
        <begin position="977"/>
        <end position="1005"/>
    </location>
</feature>
<evidence type="ECO:0000313" key="6">
    <source>
        <dbReference type="EMBL" id="KAF7367143.1"/>
    </source>
</evidence>
<comment type="caution">
    <text evidence="6">The sequence shown here is derived from an EMBL/GenBank/DDBJ whole genome shotgun (WGS) entry which is preliminary data.</text>
</comment>
<dbReference type="GO" id="GO:0006508">
    <property type="term" value="P:proteolysis"/>
    <property type="evidence" value="ECO:0007669"/>
    <property type="project" value="UniProtKB-KW"/>
</dbReference>
<dbReference type="Pfam" id="PF02902">
    <property type="entry name" value="Peptidase_C48"/>
    <property type="match status" value="1"/>
</dbReference>
<proteinExistence type="inferred from homology"/>
<dbReference type="EMBL" id="JACAZH010000006">
    <property type="protein sequence ID" value="KAF7367143.1"/>
    <property type="molecule type" value="Genomic_DNA"/>
</dbReference>
<evidence type="ECO:0000256" key="2">
    <source>
        <dbReference type="ARBA" id="ARBA00022670"/>
    </source>
</evidence>
<feature type="region of interest" description="Disordered" evidence="4">
    <location>
        <begin position="56"/>
        <end position="110"/>
    </location>
</feature>
<dbReference type="PANTHER" id="PTHR33096:SF1">
    <property type="entry name" value="CXC1-LIKE CYSTEINE CLUSTER ASSOCIATED WITH KDZ TRANSPOSASES DOMAIN-CONTAINING PROTEIN"/>
    <property type="match status" value="1"/>
</dbReference>
<dbReference type="SUPFAM" id="SSF54001">
    <property type="entry name" value="Cysteine proteinases"/>
    <property type="match status" value="1"/>
</dbReference>
<comment type="similarity">
    <text evidence="1">Belongs to the peptidase C48 family.</text>
</comment>
<dbReference type="PROSITE" id="PS50600">
    <property type="entry name" value="ULP_PROTEASE"/>
    <property type="match status" value="1"/>
</dbReference>
<dbReference type="Gene3D" id="3.40.395.10">
    <property type="entry name" value="Adenoviral Proteinase, Chain A"/>
    <property type="match status" value="1"/>
</dbReference>
<feature type="region of interest" description="Disordered" evidence="4">
    <location>
        <begin position="1"/>
        <end position="40"/>
    </location>
</feature>
<dbReference type="Proteomes" id="UP000623467">
    <property type="component" value="Unassembled WGS sequence"/>
</dbReference>
<feature type="compositionally biased region" description="Pro residues" evidence="4">
    <location>
        <begin position="83"/>
        <end position="105"/>
    </location>
</feature>
<name>A0A8H6YU06_9AGAR</name>
<dbReference type="GO" id="GO:0008234">
    <property type="term" value="F:cysteine-type peptidase activity"/>
    <property type="evidence" value="ECO:0007669"/>
    <property type="project" value="InterPro"/>
</dbReference>
<evidence type="ECO:0000256" key="1">
    <source>
        <dbReference type="ARBA" id="ARBA00005234"/>
    </source>
</evidence>
<dbReference type="InterPro" id="IPR041320">
    <property type="entry name" value="CxC1"/>
</dbReference>
<dbReference type="Pfam" id="PF18758">
    <property type="entry name" value="KDZ"/>
    <property type="match status" value="1"/>
</dbReference>
<dbReference type="Pfam" id="PF18802">
    <property type="entry name" value="CxC1"/>
    <property type="match status" value="1"/>
</dbReference>
<feature type="domain" description="Ubiquitin-like protease family profile" evidence="5">
    <location>
        <begin position="1082"/>
        <end position="1268"/>
    </location>
</feature>
<evidence type="ECO:0000256" key="3">
    <source>
        <dbReference type="ARBA" id="ARBA00022801"/>
    </source>
</evidence>
<feature type="compositionally biased region" description="Acidic residues" evidence="4">
    <location>
        <begin position="988"/>
        <end position="1003"/>
    </location>
</feature>
<evidence type="ECO:0000313" key="7">
    <source>
        <dbReference type="Proteomes" id="UP000623467"/>
    </source>
</evidence>
<keyword evidence="3" id="KW-0378">Hydrolase</keyword>
<organism evidence="6 7">
    <name type="scientific">Mycena sanguinolenta</name>
    <dbReference type="NCBI Taxonomy" id="230812"/>
    <lineage>
        <taxon>Eukaryota</taxon>
        <taxon>Fungi</taxon>
        <taxon>Dikarya</taxon>
        <taxon>Basidiomycota</taxon>
        <taxon>Agaricomycotina</taxon>
        <taxon>Agaricomycetes</taxon>
        <taxon>Agaricomycetidae</taxon>
        <taxon>Agaricales</taxon>
        <taxon>Marasmiineae</taxon>
        <taxon>Mycenaceae</taxon>
        <taxon>Mycena</taxon>
    </lineage>
</organism>
<dbReference type="InterPro" id="IPR040521">
    <property type="entry name" value="KDZ"/>
</dbReference>
<gene>
    <name evidence="6" type="ORF">MSAN_00974000</name>
</gene>
<reference evidence="6" key="1">
    <citation type="submission" date="2020-05" db="EMBL/GenBank/DDBJ databases">
        <title>Mycena genomes resolve the evolution of fungal bioluminescence.</title>
        <authorList>
            <person name="Tsai I.J."/>
        </authorList>
    </citation>
    <scope>NUCLEOTIDE SEQUENCE</scope>
    <source>
        <strain evidence="6">160909Yilan</strain>
    </source>
</reference>
<dbReference type="PANTHER" id="PTHR33096">
    <property type="entry name" value="CXC2 DOMAIN-CONTAINING PROTEIN"/>
    <property type="match status" value="1"/>
</dbReference>
<keyword evidence="2" id="KW-0645">Protease</keyword>
<sequence length="1299" mass="144709">MMARSSRHNQPTARAGNGVHHTSPLKARDKRNKKLVVGIGHAARHNALRANLKRLLANDPPAGPSSSEPHIEPDAEMTEWQDEPPPASPAPAPIAPIALPVPPPRKAASAHKKASTLWDELLPRLEGPYAAFRQDNYGRRSSVVPSSIHHGCIASCGTQIHAKVQCLYISHLELVDVSTCACMPIGVLLVQHGVFPTSPVKPRTGVSIELLEIYRALFERSCDAVTALAAALCTIYKQRGFHVLSTKNPGGRATDPFHAGLGNAVLWASNLRDRIQAKPRQRSRTLPDTLGSRTRTHARTLGSPDAPRPYFPETILNPTPPRLTPGRVHRILRERCPACFGLEEWGTPLQEGADVQFGADGCFSYRHLRSASDGPISYDPTYFLSKEKLAKTRERIAEARKKAPRQYTPAIPQDALNDCEESWEAANEKKRKADPKRYDASGVFVLTCRHSQVIFLCNIDTPGERQEYIVACLEEVSSLLPPQATILQAYDVGCVVDHSMNLFPILSPGLRERVSFIINAMHAFGHQWVCQLIYSLRLRKGAAMSDHEGVERFWSMIRRLIPLTRNQWNSRRIWTIDKHAAFINEEGRDGLGDWIDRQFYKSVVPKRNKALKWGEQKAAQTSKRSHAPKRLRRELDKVLGLQAQIDGVEKAIADAKQSITGGNASSDSLALLRRLEATHDTLNKQAEALYASLNLQDTFPNLTDLPLNFVRTLILARDLKITLRKRAVDSFYEWETLDRAVGGKREALGTKLHQATRKAISKRSPALLRLIAKFNNYCAQLEELRPPGCTIPIPTPLSTQLHGLRDGSALHEDVWITPSEGPAPRWLDDEDVRDGIRSLHRLDRCAEEEVRLGRERANLSTWLRQELAIVARAIETCTEDLLALPLRERLEHLNYLSLAWARALQPVAPSRHAATAANADARVAANVASVANANATAHAANASAASVGPVQISSVARPPVPPPQPVTIQLESEEVLFERSENSRQMTETEEPEELDEGIDSDADTDHRLLVEDVLGEQDEEEESSAVDDSSVQFEVEWDMQPNLPVDDSFLQVLEARNRLFAPIDPSLGQRVVVGVDGRPTHTIEVADLQRIATPTGRLNGFGLNGVAAALQSFIGHSTYGDTAGTVASAAACAVLSTYDLPRVRYKEGDDVLWKHVSPTRYWEKKLWLLPIHRPADVHWVFVAVFIQDQQLYFFDSLGERRGWRRDLRDVMILITRLVVLANRHGHTLHVSTEEDPWIARPLFRVGRPLQTNGYDCGVWVLMMMASLLRGYARAAVTEGQMGFIRRLLTDYVLTLPYA</sequence>
<evidence type="ECO:0000259" key="5">
    <source>
        <dbReference type="PROSITE" id="PS50600"/>
    </source>
</evidence>
<accession>A0A8H6YU06</accession>
<dbReference type="GO" id="GO:0019783">
    <property type="term" value="F:ubiquitin-like protein peptidase activity"/>
    <property type="evidence" value="ECO:0007669"/>
    <property type="project" value="UniProtKB-ARBA"/>
</dbReference>
<keyword evidence="7" id="KW-1185">Reference proteome</keyword>
<protein>
    <recommendedName>
        <fullName evidence="5">Ubiquitin-like protease family profile domain-containing protein</fullName>
    </recommendedName>
</protein>
<dbReference type="OrthoDB" id="3253684at2759"/>
<dbReference type="InterPro" id="IPR038765">
    <property type="entry name" value="Papain-like_cys_pep_sf"/>
</dbReference>